<evidence type="ECO:0000256" key="2">
    <source>
        <dbReference type="SAM" id="MobiDB-lite"/>
    </source>
</evidence>
<proteinExistence type="predicted"/>
<feature type="region of interest" description="Disordered" evidence="2">
    <location>
        <begin position="665"/>
        <end position="904"/>
    </location>
</feature>
<feature type="region of interest" description="Disordered" evidence="2">
    <location>
        <begin position="1521"/>
        <end position="1639"/>
    </location>
</feature>
<feature type="coiled-coil region" evidence="1">
    <location>
        <begin position="1399"/>
        <end position="1507"/>
    </location>
</feature>
<keyword evidence="1" id="KW-0175">Coiled coil</keyword>
<feature type="compositionally biased region" description="Polar residues" evidence="2">
    <location>
        <begin position="1149"/>
        <end position="1163"/>
    </location>
</feature>
<protein>
    <recommendedName>
        <fullName evidence="5">Proteophosphoglycan ppg4</fullName>
    </recommendedName>
</protein>
<feature type="compositionally biased region" description="Polar residues" evidence="2">
    <location>
        <begin position="841"/>
        <end position="851"/>
    </location>
</feature>
<feature type="compositionally biased region" description="Low complexity" evidence="2">
    <location>
        <begin position="1572"/>
        <end position="1586"/>
    </location>
</feature>
<feature type="compositionally biased region" description="Polar residues" evidence="2">
    <location>
        <begin position="1707"/>
        <end position="1716"/>
    </location>
</feature>
<evidence type="ECO:0000313" key="3">
    <source>
        <dbReference type="EMBL" id="PRQ75401.1"/>
    </source>
</evidence>
<feature type="compositionally biased region" description="Gly residues" evidence="2">
    <location>
        <begin position="125"/>
        <end position="139"/>
    </location>
</feature>
<organism evidence="3 4">
    <name type="scientific">Rhodotorula toruloides</name>
    <name type="common">Yeast</name>
    <name type="synonym">Rhodosporidium toruloides</name>
    <dbReference type="NCBI Taxonomy" id="5286"/>
    <lineage>
        <taxon>Eukaryota</taxon>
        <taxon>Fungi</taxon>
        <taxon>Dikarya</taxon>
        <taxon>Basidiomycota</taxon>
        <taxon>Pucciniomycotina</taxon>
        <taxon>Microbotryomycetes</taxon>
        <taxon>Sporidiobolales</taxon>
        <taxon>Sporidiobolaceae</taxon>
        <taxon>Rhodotorula</taxon>
    </lineage>
</organism>
<feature type="region of interest" description="Disordered" evidence="2">
    <location>
        <begin position="926"/>
        <end position="1205"/>
    </location>
</feature>
<feature type="compositionally biased region" description="Basic and acidic residues" evidence="2">
    <location>
        <begin position="1042"/>
        <end position="1051"/>
    </location>
</feature>
<feature type="compositionally biased region" description="Polar residues" evidence="2">
    <location>
        <begin position="361"/>
        <end position="378"/>
    </location>
</feature>
<feature type="compositionally biased region" description="Polar residues" evidence="2">
    <location>
        <begin position="270"/>
        <end position="284"/>
    </location>
</feature>
<feature type="region of interest" description="Disordered" evidence="2">
    <location>
        <begin position="125"/>
        <end position="458"/>
    </location>
</feature>
<evidence type="ECO:0000256" key="1">
    <source>
        <dbReference type="SAM" id="Coils"/>
    </source>
</evidence>
<comment type="caution">
    <text evidence="3">The sequence shown here is derived from an EMBL/GenBank/DDBJ whole genome shotgun (WGS) entry which is preliminary data.</text>
</comment>
<feature type="compositionally biased region" description="Polar residues" evidence="2">
    <location>
        <begin position="1527"/>
        <end position="1538"/>
    </location>
</feature>
<feature type="region of interest" description="Disordered" evidence="2">
    <location>
        <begin position="1320"/>
        <end position="1345"/>
    </location>
</feature>
<feature type="compositionally biased region" description="Basic and acidic residues" evidence="2">
    <location>
        <begin position="709"/>
        <end position="719"/>
    </location>
</feature>
<feature type="compositionally biased region" description="Polar residues" evidence="2">
    <location>
        <begin position="793"/>
        <end position="806"/>
    </location>
</feature>
<sequence length="1767" mass="188261">MVPDVARSPEPVQHAPRSPFSKFGGRKHNSSRSVSDPFGGPPPPSASLHRRSSFTSSPDLQRTPPRHAKKNSTLPSIRSLKTRFQSLGFGSFGGGSGSKGPKILRGEEAKAVGISAPQSVVARTGGGLKGFSGPAGSGIGRSVSHPAKLQDAGRSQETETPTLPQLRFSGDEGEYGGMHFDSGTKRSVDEVLSAGLASPTSPRSVLSRTQLSPIAGSDASPSMRLPAREAASPRSAGRPIFIAPKRRSPPSPLPPDSTSLAVPAPHDSPSPRTSVYSPAESTLTPAPFSAPVDSTAGVFPGPPPVPSRRLLGRISQDFARPPSETPLSILRAQQAAEQDTKTRSASRQSNRNSRILPGATLPSNWESQTLTRSKSAGATPSERRSRYWSDQLAPPVPAFSSPSSDGATAGTLRRRHSVSPVVTPQLGGPETEQVEAPSSPPVDAAKKEEHRGRSLSALLGQARASFGLRGSVSSMEGAAGQRRPSKPFPPQFEEVPITHATTSAQPRSSYPISPSSPNTPPSGFDSFPSVDSAAPPSQDRPESFSFADYTLSPVPPLRPRPSDASIRSGSSYATAGPAEQSAMPQPRRPSTTFFADPRQPSLHDPFTGLRKSKSVGSLVSPQPRVSSLQAMAVPIGQSSPSVYDESMQSEERPVGSPLGELIEELRARQAEMATEGVASPNRPQRPLEPEEEEDEDDEDERDVDWPVVGRHDSHDRSLREFSFSSSPGGEHPFSLHSYLDGSAISPAPSPLAPSPLAGRKSSGDPFLQSRPSFPPPPVPLPLTASVKDFDPTAYTSNHSSLPTFALSSPPPPKFGDSERPLTFEQMESEIARMEAELAASGHSSLVASPSSRGGFDTPVKSTPNPAHADPPSPSPGSLRAPSPAAALSPAATSEDTVTPRTARKWSIFEMEKAYERMKRLLSLSSASGPVPAYAPSEAGSTLEDGASFSGVDMDTALNNALEQTRGLVGEEEDEDAQEVLAVEEDEPTIEVESSSPTLVAPSPRRASAESTVSTIADKPLPGLPPPTPSPTSDSARAAVAKRSTDDSDVHLDPTNSGAETDDSQVDPPRVGDEDLQTGSSTVAQVEENEPTEADGRAAEAVEATTPDDEAAAEDEMAVVSEYEQDDEGEGEAQDEGERDEAEQKLPASQDEQAAVLQTSTVSADQPLPPATPSSFAHPISPSFVPTSPSTARRRTDSDASSTTGMRPLVLPITTRLRHRGTRDSIISLTSINDAASETGSVDEPVSTENGLAGFATPPTSPRNSQSAQPSPRATRYILHGLRSGAGRDLRRQMSDAGGEGSGEQQLARSLSLHQLPNDAGDAVLEQPTRRSLPRSTTDDASSWYPVTPERGAARFYRSEMRRRSRTGDDIVNEDDERRAATDDITSIRNMDKLEVFFKYTAVKAELDKAELERDALLDALRETRSTLSDVRSQRDNLDAELKREKQLTALVKQHLGGHPERVQEKLADLVDARQEWEMRARSAEEELDLLRHVLAEAREREELLERENVMMGARLASAEMARDGLAGSNTSTRTTGSMTAGRLPPIGHSRRPSRSSTQHSKSPQLISGLPLAASSASVRSQHSSSDTTRRRRESSLLASPTLTMSRTTSANTARPYEHSPSLQFDASRRTLKESFDSSASEMEPAALGLGDIGSPLMNQTLQSFGGAKSSYGSDASPLKNRSPPSHHYDPSAPPSLPFATLDLRGSKMSSDSTQTDEYSEYADQSFDSSTGVEGLARLKRADAAFLSDLTGEIELSPEDARGRRVGE</sequence>
<feature type="region of interest" description="Disordered" evidence="2">
    <location>
        <begin position="1660"/>
        <end position="1726"/>
    </location>
</feature>
<gene>
    <name evidence="3" type="ORF">AAT19DRAFT_14423</name>
</gene>
<dbReference type="EMBL" id="LCTV02000005">
    <property type="protein sequence ID" value="PRQ75401.1"/>
    <property type="molecule type" value="Genomic_DNA"/>
</dbReference>
<feature type="compositionally biased region" description="Polar residues" evidence="2">
    <location>
        <begin position="198"/>
        <end position="212"/>
    </location>
</feature>
<feature type="region of interest" description="Disordered" evidence="2">
    <location>
        <begin position="1"/>
        <end position="79"/>
    </location>
</feature>
<feature type="compositionally biased region" description="Basic and acidic residues" evidence="2">
    <location>
        <begin position="1626"/>
        <end position="1635"/>
    </location>
</feature>
<feature type="compositionally biased region" description="Acidic residues" evidence="2">
    <location>
        <begin position="689"/>
        <end position="702"/>
    </location>
</feature>
<feature type="compositionally biased region" description="Low complexity" evidence="2">
    <location>
        <begin position="875"/>
        <end position="893"/>
    </location>
</feature>
<accession>A0A2T0ABM1</accession>
<evidence type="ECO:0008006" key="5">
    <source>
        <dbReference type="Google" id="ProtNLM"/>
    </source>
</evidence>
<feature type="compositionally biased region" description="Acidic residues" evidence="2">
    <location>
        <begin position="1105"/>
        <end position="1140"/>
    </location>
</feature>
<feature type="region of interest" description="Disordered" evidence="2">
    <location>
        <begin position="637"/>
        <end position="656"/>
    </location>
</feature>
<feature type="compositionally biased region" description="Acidic residues" evidence="2">
    <location>
        <begin position="969"/>
        <end position="989"/>
    </location>
</feature>
<feature type="compositionally biased region" description="Polar residues" evidence="2">
    <location>
        <begin position="1554"/>
        <end position="1565"/>
    </location>
</feature>
<dbReference type="OrthoDB" id="2527059at2759"/>
<name>A0A2T0ABM1_RHOTO</name>
<feature type="region of interest" description="Disordered" evidence="2">
    <location>
        <begin position="1236"/>
        <end position="1306"/>
    </location>
</feature>
<feature type="compositionally biased region" description="Polar residues" evidence="2">
    <location>
        <begin position="1261"/>
        <end position="1271"/>
    </location>
</feature>
<feature type="compositionally biased region" description="Low complexity" evidence="2">
    <location>
        <begin position="506"/>
        <end position="516"/>
    </location>
</feature>
<feature type="region of interest" description="Disordered" evidence="2">
    <location>
        <begin position="470"/>
        <end position="622"/>
    </location>
</feature>
<feature type="compositionally biased region" description="Low complexity" evidence="2">
    <location>
        <begin position="343"/>
        <end position="354"/>
    </location>
</feature>
<evidence type="ECO:0000313" key="4">
    <source>
        <dbReference type="Proteomes" id="UP000239560"/>
    </source>
</evidence>
<dbReference type="Proteomes" id="UP000239560">
    <property type="component" value="Unassembled WGS sequence"/>
</dbReference>
<feature type="compositionally biased region" description="Polar residues" evidence="2">
    <location>
        <begin position="153"/>
        <end position="163"/>
    </location>
</feature>
<reference evidence="3 4" key="1">
    <citation type="journal article" date="2018" name="Elife">
        <title>Functional genomics of lipid metabolism in the oleaginous yeast Rhodosporidium toruloides.</title>
        <authorList>
            <person name="Coradetti S.T."/>
            <person name="Pinel D."/>
            <person name="Geiselman G."/>
            <person name="Ito M."/>
            <person name="Mondo S."/>
            <person name="Reilly M.C."/>
            <person name="Cheng Y.F."/>
            <person name="Bauer S."/>
            <person name="Grigoriev I."/>
            <person name="Gladden J.M."/>
            <person name="Simmons B.A."/>
            <person name="Brem R."/>
            <person name="Arkin A.P."/>
            <person name="Skerker J.M."/>
        </authorList>
    </citation>
    <scope>NUCLEOTIDE SEQUENCE [LARGE SCALE GENOMIC DNA]</scope>
    <source>
        <strain evidence="3 4">NBRC 0880</strain>
    </source>
</reference>
<feature type="compositionally biased region" description="Polar residues" evidence="2">
    <location>
        <begin position="1596"/>
        <end position="1612"/>
    </location>
</feature>